<dbReference type="Pfam" id="PF00084">
    <property type="entry name" value="Sushi"/>
    <property type="match status" value="12"/>
</dbReference>
<keyword evidence="1" id="KW-0720">Serine protease</keyword>
<evidence type="ECO:0000313" key="8">
    <source>
        <dbReference type="EMBL" id="CAH1273503.1"/>
    </source>
</evidence>
<feature type="domain" description="CUB" evidence="6">
    <location>
        <begin position="1346"/>
        <end position="1457"/>
    </location>
</feature>
<feature type="domain" description="Sushi" evidence="7">
    <location>
        <begin position="932"/>
        <end position="991"/>
    </location>
</feature>
<evidence type="ECO:0000259" key="6">
    <source>
        <dbReference type="PROSITE" id="PS01180"/>
    </source>
</evidence>
<keyword evidence="4" id="KW-0768">Sushi</keyword>
<keyword evidence="5" id="KW-0732">Signal</keyword>
<dbReference type="EMBL" id="OV696694">
    <property type="protein sequence ID" value="CAH1273503.1"/>
    <property type="molecule type" value="Genomic_DNA"/>
</dbReference>
<feature type="domain" description="CUB" evidence="6">
    <location>
        <begin position="288"/>
        <end position="398"/>
    </location>
</feature>
<feature type="domain" description="CUB" evidence="6">
    <location>
        <begin position="1169"/>
        <end position="1279"/>
    </location>
</feature>
<dbReference type="InterPro" id="IPR000859">
    <property type="entry name" value="CUB_dom"/>
</dbReference>
<feature type="domain" description="Sushi" evidence="7">
    <location>
        <begin position="1639"/>
        <end position="1698"/>
    </location>
</feature>
<sequence length="2164" mass="234085">MEAHWFAFIILSILCSTEAKLTKKQPRSVAKRQFQVGDLDNVLGQLGLCSPPVVLSHGTVTLHGGLSVGDTASIACLSGYRLDGVDQITCLGGTDNGGWSDPMPTCVQECSGLYTAPRGKLYSPGHPGNYPLDATCAYTLSAPPGTGIHIRLASFSTEDGYDFLRVYNGADTSSGAVRSFSGPMPGDDDARQYKSTSTQLFLRFNSDSSSTDAGFVVDYEHYDLSTRECDEPGTLAFGTQVVTGMLEGDFIFYTCDLGYVLHGPQAIMCLPGDNRVWSDSPPACVAECGGDFHDPSGILLSPNYPNLYPTNQNCYYTVTVSPGNYLELTVKAFQTESTHDALQIRDGGDSSAALIGSYSGTSLSVGDAIRTTSYELYMWFKTDASSQHTGFKLEYQALDITSLQCDDPGTPSYSSRVETGLSAGDTITYTCNPGYTMHGSATITCLTGDRRVWDSAPPTCHAECGGNWQDPSGTMLSPNYPSLYPINQNCYYTVTAAPGNYLELTVKAFRTESTYDVLQIRDGGDNSATGIGSYSGTSLAANDVIKTTSYQLYMWFKTDSSTQHNGFKIEYQAVDINLRQCDDPGTPTYASRPVSATFAAGNSITYTCDPGYTMHGTPTITCLTGDSRVWSAAPPTCSAECGGDWSDLTGAILSPDFPNVYPFSNTCYYTITVTSGYIIALTVDVFSTEANYDYLEIRDGGGSSATMIGRYSGSGLSPNDVIQSTSNQLWLKFTSDSSDSRQGFRIYYDSSYVDTRPCDDPGTPSYSSRVVEGFGAGDKITYTCNPGYTMHGSATITCLTGNSRVWDAAPPTCRAECGSDWTAPTGAVLSPNYPSTYGYNRNCIYTISVQPGQGIRLTVRDFVTENLDDYLQIRDGIDGSATLIGRYSGSQLHTGDVIESTSYQLYFRFWADSTSTYTGFHIDYQVFDITLRSCDDPGTPSYSSRVQTGLSAGDTITYTCNPGYTMHGSATITCLTGNSRVWSAAPPTCTAECGSDWTAPTGAVLSPNYPSTYGYNRNCIYTISVQPGQGIRLTVRDFRTEVSDDYLQIRDGMDSSATLIGQYSGSQLSTGQVLESTSHQLWFKFWADSSSAYSGFHIDYAAFDITLRDCDDPGTPSYSSRVVEGFGAGDTITYTCNPGYTMHGSATITCLTGDSRVWDAAPPTCRAECGEDWTGPRGAVLSPNYPSSYGYNQNCYYTITVSPGEYIQLTVRSFRTEDSDDYLEIRNGADSSGTLLSRYSGSDLSAGDVLKSTSYQLYFKFHSDSSSNYQGFHIDYQGVDIGLRQCEDPGTPTYASRPVVATFSAGQAITYTCNPGYTMHGAPTITCLTGDDRVWSDAPPTCVAECGGDYRYASSGAVLSPNYPGSYGNNKDCYYTITQDSGSGIRLTVRDFYLQSSGDYLDIRDGPDVSAALIGRYDGSDLSAGDVIESTGYTLWLRFHSDSIYSYTGFHIDFARYDLTYRECDDPGTPSYSSRVVEGFGPGDKITYTCNPGYTMHGSATITCLTGANRVWSSAPPSCDAECGSDWTSSTGAVLSPNYPSSYPSNQNCYYTITVSPGSFIQLTVRAFYMGSSSGDYLEIRDGGSSSASLISRYTSSQLSAGDLIKSTSYQLWFKFYSDSRYSSTGFLIDYTEMDIGLRSCDDPGTPSYSSRAVTGFSAGQSITFTCNPGYTMHGGATITCLTGNSRVWSDPNPTCTAECGSDWTVPTGAVLSPNYPSSYPSNQNCYYTITVSPGSFIQLTVRAFYTGSSSGDYLEIRDGGTESATQIGRYSGSQLSTGDVIKSTSYQLWFKFRSDSTYTYSGYHIDYAEMDISLRSCDDPGTPSYSTRAVTGFSAGQSITFTCNPGYTMHGGATITCLTGNSRVWSDANPTCTAECGSDWTASTGAVLSPNYPSSYPSNQNCYYTITVSPGSFIQLTVRAFYTGSNSGDYLEIRDGGTETDTRIGRYSGSGLSERDVIKSTSYQLWFKFRSDSTYTYSGFHIDYAAVDIFLRSCDDPGTPPNSNRAVTTFEAGNSITYTCNPGYTMHGSATITCLTGDSRVWSEDLPSCVAECGGDWREPTGAILSPNYPSSYSSSQTCYYTITVEPGRTIRLTVGAFYTESGSDYLEIHDGPDISAALIGRYSGSGLSNSDVISSTTNQLWFKFRSDSSINYSGFKLDYEAV</sequence>
<feature type="domain" description="Sushi" evidence="7">
    <location>
        <begin position="227"/>
        <end position="286"/>
    </location>
</feature>
<dbReference type="FunFam" id="2.60.120.290:FF:000001">
    <property type="entry name" value="CUB and sushi domain-containing protein 3 isoform X1"/>
    <property type="match status" value="11"/>
</dbReference>
<accession>A0A8K0AIJ5</accession>
<dbReference type="PROSITE" id="PS50923">
    <property type="entry name" value="SUSHI"/>
    <property type="match status" value="12"/>
</dbReference>
<feature type="domain" description="CUB" evidence="6">
    <location>
        <begin position="1877"/>
        <end position="1988"/>
    </location>
</feature>
<feature type="domain" description="CUB" evidence="6">
    <location>
        <begin position="1523"/>
        <end position="1634"/>
    </location>
</feature>
<evidence type="ECO:0000259" key="7">
    <source>
        <dbReference type="PROSITE" id="PS50923"/>
    </source>
</evidence>
<feature type="domain" description="Sushi" evidence="7">
    <location>
        <begin position="403"/>
        <end position="462"/>
    </location>
</feature>
<proteinExistence type="predicted"/>
<dbReference type="OrthoDB" id="5804959at2759"/>
<dbReference type="SUPFAM" id="SSF57535">
    <property type="entry name" value="Complement control module/SCR domain"/>
    <property type="match status" value="12"/>
</dbReference>
<feature type="chain" id="PRO_5035466427" evidence="5">
    <location>
        <begin position="20"/>
        <end position="2164"/>
    </location>
</feature>
<name>A0A8K0AIJ5_BRALA</name>
<feature type="domain" description="CUB" evidence="6">
    <location>
        <begin position="464"/>
        <end position="574"/>
    </location>
</feature>
<dbReference type="InterPro" id="IPR000436">
    <property type="entry name" value="Sushi_SCR_CCP_dom"/>
</dbReference>
<keyword evidence="1" id="KW-0645">Protease</keyword>
<dbReference type="FunFam" id="2.10.70.10:FF:000002">
    <property type="entry name" value="CUB and Sushi multiple domains 3"/>
    <property type="match status" value="10"/>
</dbReference>
<comment type="caution">
    <text evidence="4">Lacks conserved residue(s) required for the propagation of feature annotation.</text>
</comment>
<dbReference type="PROSITE" id="PS01180">
    <property type="entry name" value="CUB"/>
    <property type="match status" value="12"/>
</dbReference>
<dbReference type="Proteomes" id="UP000838412">
    <property type="component" value="Chromosome 9"/>
</dbReference>
<feature type="domain" description="Sushi" evidence="7">
    <location>
        <begin position="1284"/>
        <end position="1344"/>
    </location>
</feature>
<dbReference type="PANTHER" id="PTHR24255:SF31">
    <property type="entry name" value="CUBILIN-LIKE PROTEIN"/>
    <property type="match status" value="1"/>
</dbReference>
<dbReference type="GO" id="GO:0004252">
    <property type="term" value="F:serine-type endopeptidase activity"/>
    <property type="evidence" value="ECO:0007669"/>
    <property type="project" value="TreeGrafter"/>
</dbReference>
<reference evidence="8" key="1">
    <citation type="submission" date="2022-01" db="EMBL/GenBank/DDBJ databases">
        <authorList>
            <person name="Braso-Vives M."/>
        </authorList>
    </citation>
    <scope>NUCLEOTIDE SEQUENCE</scope>
</reference>
<feature type="domain" description="Sushi" evidence="7">
    <location>
        <begin position="579"/>
        <end position="639"/>
    </location>
</feature>
<feature type="domain" description="Sushi" evidence="7">
    <location>
        <begin position="1462"/>
        <end position="1521"/>
    </location>
</feature>
<dbReference type="CDD" id="cd00033">
    <property type="entry name" value="CCP"/>
    <property type="match status" value="12"/>
</dbReference>
<keyword evidence="1" id="KW-0378">Hydrolase</keyword>
<feature type="domain" description="Sushi" evidence="7">
    <location>
        <begin position="1993"/>
        <end position="2052"/>
    </location>
</feature>
<keyword evidence="2 3" id="KW-1015">Disulfide bond</keyword>
<feature type="domain" description="Sushi" evidence="7">
    <location>
        <begin position="1816"/>
        <end position="1875"/>
    </location>
</feature>
<evidence type="ECO:0000256" key="4">
    <source>
        <dbReference type="PROSITE-ProRule" id="PRU00302"/>
    </source>
</evidence>
<protein>
    <submittedName>
        <fullName evidence="8">CSMD1 protein</fullName>
    </submittedName>
</protein>
<dbReference type="SMART" id="SM00032">
    <property type="entry name" value="CCP"/>
    <property type="match status" value="12"/>
</dbReference>
<organism evidence="8 9">
    <name type="scientific">Branchiostoma lanceolatum</name>
    <name type="common">Common lancelet</name>
    <name type="synonym">Amphioxus lanceolatum</name>
    <dbReference type="NCBI Taxonomy" id="7740"/>
    <lineage>
        <taxon>Eukaryota</taxon>
        <taxon>Metazoa</taxon>
        <taxon>Chordata</taxon>
        <taxon>Cephalochordata</taxon>
        <taxon>Leptocardii</taxon>
        <taxon>Amphioxiformes</taxon>
        <taxon>Branchiostomatidae</taxon>
        <taxon>Branchiostoma</taxon>
    </lineage>
</organism>
<evidence type="ECO:0000256" key="5">
    <source>
        <dbReference type="SAM" id="SignalP"/>
    </source>
</evidence>
<feature type="disulfide bond" evidence="3">
    <location>
        <begin position="1346"/>
        <end position="1373"/>
    </location>
</feature>
<dbReference type="InterPro" id="IPR035914">
    <property type="entry name" value="Sperma_CUB_dom_sf"/>
</dbReference>
<evidence type="ECO:0000256" key="2">
    <source>
        <dbReference type="ARBA" id="ARBA00023157"/>
    </source>
</evidence>
<gene>
    <name evidence="8" type="primary">CSMD1</name>
    <name evidence="8" type="ORF">BLAG_LOCUS24826</name>
</gene>
<feature type="domain" description="CUB" evidence="6">
    <location>
        <begin position="2054"/>
        <end position="2164"/>
    </location>
</feature>
<feature type="domain" description="Sushi" evidence="7">
    <location>
        <begin position="47"/>
        <end position="108"/>
    </location>
</feature>
<evidence type="ECO:0000256" key="1">
    <source>
        <dbReference type="ARBA" id="ARBA00022825"/>
    </source>
</evidence>
<feature type="domain" description="CUB" evidence="6">
    <location>
        <begin position="110"/>
        <end position="222"/>
    </location>
</feature>
<dbReference type="Pfam" id="PF00431">
    <property type="entry name" value="CUB"/>
    <property type="match status" value="12"/>
</dbReference>
<evidence type="ECO:0000313" key="9">
    <source>
        <dbReference type="Proteomes" id="UP000838412"/>
    </source>
</evidence>
<dbReference type="InterPro" id="IPR035976">
    <property type="entry name" value="Sushi/SCR/CCP_sf"/>
</dbReference>
<feature type="domain" description="Sushi" evidence="7">
    <location>
        <begin position="756"/>
        <end position="815"/>
    </location>
</feature>
<evidence type="ECO:0000256" key="3">
    <source>
        <dbReference type="PROSITE-ProRule" id="PRU00059"/>
    </source>
</evidence>
<dbReference type="GO" id="GO:0005615">
    <property type="term" value="C:extracellular space"/>
    <property type="evidence" value="ECO:0007669"/>
    <property type="project" value="TreeGrafter"/>
</dbReference>
<feature type="domain" description="CUB" evidence="6">
    <location>
        <begin position="993"/>
        <end position="1103"/>
    </location>
</feature>
<dbReference type="SUPFAM" id="SSF49854">
    <property type="entry name" value="Spermadhesin, CUB domain"/>
    <property type="match status" value="12"/>
</dbReference>
<feature type="domain" description="CUB" evidence="6">
    <location>
        <begin position="817"/>
        <end position="927"/>
    </location>
</feature>
<feature type="signal peptide" evidence="5">
    <location>
        <begin position="1"/>
        <end position="19"/>
    </location>
</feature>
<keyword evidence="9" id="KW-1185">Reference proteome</keyword>
<feature type="domain" description="Sushi" evidence="7">
    <location>
        <begin position="1108"/>
        <end position="1167"/>
    </location>
</feature>
<dbReference type="CDD" id="cd00041">
    <property type="entry name" value="CUB"/>
    <property type="match status" value="12"/>
</dbReference>
<dbReference type="Gene3D" id="2.60.120.290">
    <property type="entry name" value="Spermadhesin, CUB domain"/>
    <property type="match status" value="12"/>
</dbReference>
<dbReference type="PANTHER" id="PTHR24255">
    <property type="entry name" value="COMPLEMENT COMPONENT 1, S SUBCOMPONENT-RELATED"/>
    <property type="match status" value="1"/>
</dbReference>
<dbReference type="SMART" id="SM00042">
    <property type="entry name" value="CUB"/>
    <property type="match status" value="12"/>
</dbReference>
<feature type="domain" description="CUB" evidence="6">
    <location>
        <begin position="1700"/>
        <end position="1811"/>
    </location>
</feature>
<dbReference type="Gene3D" id="2.10.70.10">
    <property type="entry name" value="Complement Module, domain 1"/>
    <property type="match status" value="12"/>
</dbReference>
<feature type="domain" description="CUB" evidence="6">
    <location>
        <begin position="641"/>
        <end position="751"/>
    </location>
</feature>